<dbReference type="Proteomes" id="UP000076532">
    <property type="component" value="Unassembled WGS sequence"/>
</dbReference>
<evidence type="ECO:0000256" key="1">
    <source>
        <dbReference type="SAM" id="MobiDB-lite"/>
    </source>
</evidence>
<feature type="compositionally biased region" description="Low complexity" evidence="1">
    <location>
        <begin position="1"/>
        <end position="20"/>
    </location>
</feature>
<reference evidence="2 3" key="1">
    <citation type="journal article" date="2016" name="Mol. Biol. Evol.">
        <title>Comparative Genomics of Early-Diverging Mushroom-Forming Fungi Provides Insights into the Origins of Lignocellulose Decay Capabilities.</title>
        <authorList>
            <person name="Nagy L.G."/>
            <person name="Riley R."/>
            <person name="Tritt A."/>
            <person name="Adam C."/>
            <person name="Daum C."/>
            <person name="Floudas D."/>
            <person name="Sun H."/>
            <person name="Yadav J.S."/>
            <person name="Pangilinan J."/>
            <person name="Larsson K.H."/>
            <person name="Matsuura K."/>
            <person name="Barry K."/>
            <person name="Labutti K."/>
            <person name="Kuo R."/>
            <person name="Ohm R.A."/>
            <person name="Bhattacharya S.S."/>
            <person name="Shirouzu T."/>
            <person name="Yoshinaga Y."/>
            <person name="Martin F.M."/>
            <person name="Grigoriev I.V."/>
            <person name="Hibbett D.S."/>
        </authorList>
    </citation>
    <scope>NUCLEOTIDE SEQUENCE [LARGE SCALE GENOMIC DNA]</scope>
    <source>
        <strain evidence="2 3">CBS 109695</strain>
    </source>
</reference>
<feature type="region of interest" description="Disordered" evidence="1">
    <location>
        <begin position="1"/>
        <end position="233"/>
    </location>
</feature>
<accession>A0A165WD67</accession>
<proteinExistence type="predicted"/>
<gene>
    <name evidence="2" type="ORF">FIBSPDRAFT_281253</name>
</gene>
<keyword evidence="3" id="KW-1185">Reference proteome</keyword>
<evidence type="ECO:0000313" key="3">
    <source>
        <dbReference type="Proteomes" id="UP000076532"/>
    </source>
</evidence>
<feature type="compositionally biased region" description="Basic and acidic residues" evidence="1">
    <location>
        <begin position="224"/>
        <end position="233"/>
    </location>
</feature>
<dbReference type="PRINTS" id="PR01217">
    <property type="entry name" value="PRICHEXTENSN"/>
</dbReference>
<feature type="compositionally biased region" description="Pro residues" evidence="1">
    <location>
        <begin position="38"/>
        <end position="70"/>
    </location>
</feature>
<protein>
    <submittedName>
        <fullName evidence="2">Uncharacterized protein</fullName>
    </submittedName>
</protein>
<feature type="compositionally biased region" description="Low complexity" evidence="1">
    <location>
        <begin position="167"/>
        <end position="190"/>
    </location>
</feature>
<dbReference type="AlphaFoldDB" id="A0A165WD67"/>
<feature type="compositionally biased region" description="Low complexity" evidence="1">
    <location>
        <begin position="83"/>
        <end position="97"/>
    </location>
</feature>
<organism evidence="2 3">
    <name type="scientific">Athelia psychrophila</name>
    <dbReference type="NCBI Taxonomy" id="1759441"/>
    <lineage>
        <taxon>Eukaryota</taxon>
        <taxon>Fungi</taxon>
        <taxon>Dikarya</taxon>
        <taxon>Basidiomycota</taxon>
        <taxon>Agaricomycotina</taxon>
        <taxon>Agaricomycetes</taxon>
        <taxon>Agaricomycetidae</taxon>
        <taxon>Atheliales</taxon>
        <taxon>Atheliaceae</taxon>
        <taxon>Athelia</taxon>
    </lineage>
</organism>
<evidence type="ECO:0000313" key="2">
    <source>
        <dbReference type="EMBL" id="KZP07570.1"/>
    </source>
</evidence>
<dbReference type="EMBL" id="KV417746">
    <property type="protein sequence ID" value="KZP07570.1"/>
    <property type="molecule type" value="Genomic_DNA"/>
</dbReference>
<sequence>MGSSSTIPSAPATSASPIPAGNDTDMTPPEGVDGAPPLISPPPSGPPQTPAPAPAPAHPSLPPKPAPPPITSFHLPSHHHHSSAPASSSSSSNLNANGKRPRPRNVLPTLSQLQHTRLPGQAAPGFAASLAGSYTAAPPPALGTPKETVAAGVSPAHTNAISPPPGASSRAATGTTTTTTTPTPRLGAPLVAGKAPTPASTTGRPKPVGRGSLAGVKIVKAKKKEKEGATVVS</sequence>
<name>A0A165WD67_9AGAM</name>